<evidence type="ECO:0000256" key="5">
    <source>
        <dbReference type="ARBA" id="ARBA00060121"/>
    </source>
</evidence>
<protein>
    <recommendedName>
        <fullName evidence="6">Proline-specific endopeptidase</fullName>
    </recommendedName>
</protein>
<dbReference type="InterPro" id="IPR051543">
    <property type="entry name" value="Serine_Peptidase_S9A"/>
</dbReference>
<dbReference type="PANTHER" id="PTHR11757">
    <property type="entry name" value="PROTEASE FAMILY S9A OLIGOPEPTIDASE"/>
    <property type="match status" value="1"/>
</dbReference>
<dbReference type="Gene3D" id="3.40.50.1820">
    <property type="entry name" value="alpha/beta hydrolase"/>
    <property type="match status" value="1"/>
</dbReference>
<feature type="domain" description="Peptidase S9A N-terminal" evidence="8">
    <location>
        <begin position="7"/>
        <end position="409"/>
    </location>
</feature>
<keyword evidence="10" id="KW-1185">Reference proteome</keyword>
<dbReference type="Pfam" id="PF00326">
    <property type="entry name" value="Peptidase_S9"/>
    <property type="match status" value="1"/>
</dbReference>
<sequence>MNKNIQPPVALQEPKVLEMHGDKRNDPYYWMRDRENQNVIDYLNAENKYLDDVMSEHKSFEEELFEEIKGRIQEKDESVPYKSRGYFYYVRYEEGGEYPIYCRKKESLEAEEQVIIDANIEAKDKKYYKVGGLSIGEDTNMMAYAEDIVGRRIYTVRFKNIATGEILTDILTDTSGDAVWAADGKTVFYTTQDAETLRPDKVWRHTLGTDQKDDVLVYEETDETYWIGVRRSKSRKYLVIDAGSTLTTETRILLADNPTGEFVPFIPREKEHEYSVSHFDGYFYVVTNWEAKNFRLMRVAETADTTNKANWEEVIAHRPNVLLEGLDIFKKYYVLEERSNGLVHIRIIKWEDGSEHYLDFGEETYSAWTGTNPDFDSEILRYGYNSLTTPYSEYDYSMTDRSKVLLKQQKVLGKFDSNDYEAKRLYATAKDGVKVPISVVYKKGLELDGNAPMYMTGYGSYGISYDVAFSPSRISLMERGFAFAIAHIRGGEDLGRAWYEDGKMLKKQNTFDDFIACSEFLIEQKYTSSEKFVINGGSAGGLLMGAVMNARPDLYKYIIADVPFVDVVTTMLDDTIPLTTGEYDEWGNPNEKEYYDYMLSYSPYDQVKEGAYPHLLVTSGLHDSQVQYWEPTKWVAKLRQENTSNNFIFLKTNMEAGHSGASGRFQRFKEVAFEYASIFAIVTPDKMHKIDR</sequence>
<proteinExistence type="inferred from homology"/>
<dbReference type="OrthoDB" id="9801421at2"/>
<name>A0A3S9P5M7_9BACT</name>
<dbReference type="AlphaFoldDB" id="A0A3S9P5M7"/>
<dbReference type="SUPFAM" id="SSF50993">
    <property type="entry name" value="Peptidase/esterase 'gauge' domain"/>
    <property type="match status" value="1"/>
</dbReference>
<keyword evidence="2" id="KW-0645">Protease</keyword>
<comment type="similarity">
    <text evidence="1">Belongs to the peptidase S9A family.</text>
</comment>
<evidence type="ECO:0000256" key="3">
    <source>
        <dbReference type="ARBA" id="ARBA00022801"/>
    </source>
</evidence>
<dbReference type="InterPro" id="IPR023302">
    <property type="entry name" value="Pept_S9A_N"/>
</dbReference>
<evidence type="ECO:0000256" key="4">
    <source>
        <dbReference type="ARBA" id="ARBA00022825"/>
    </source>
</evidence>
<dbReference type="KEGG" id="fll:EI427_15260"/>
<keyword evidence="4" id="KW-0720">Serine protease</keyword>
<gene>
    <name evidence="9" type="ORF">EI427_15260</name>
</gene>
<dbReference type="GO" id="GO:0006508">
    <property type="term" value="P:proteolysis"/>
    <property type="evidence" value="ECO:0007669"/>
    <property type="project" value="UniProtKB-KW"/>
</dbReference>
<comment type="function">
    <text evidence="5">Cleaves peptide bonds on the C-terminal side of prolyl residues within peptides that are up to approximately 30 amino acids long. Has an absolute requirement for an X-Pro bond in the trans configuration immediately preceding the Pro-Y scissible bond.</text>
</comment>
<evidence type="ECO:0000256" key="6">
    <source>
        <dbReference type="ARBA" id="ARBA00081187"/>
    </source>
</evidence>
<dbReference type="FunFam" id="3.40.50.1820:FF:000005">
    <property type="entry name" value="Prolyl endopeptidase"/>
    <property type="match status" value="1"/>
</dbReference>
<accession>A0A3S9P5M7</accession>
<keyword evidence="3" id="KW-0378">Hydrolase</keyword>
<dbReference type="PRINTS" id="PR00862">
    <property type="entry name" value="PROLIGOPTASE"/>
</dbReference>
<evidence type="ECO:0000259" key="8">
    <source>
        <dbReference type="Pfam" id="PF02897"/>
    </source>
</evidence>
<organism evidence="9 10">
    <name type="scientific">Flammeovirga pectinis</name>
    <dbReference type="NCBI Taxonomy" id="2494373"/>
    <lineage>
        <taxon>Bacteria</taxon>
        <taxon>Pseudomonadati</taxon>
        <taxon>Bacteroidota</taxon>
        <taxon>Cytophagia</taxon>
        <taxon>Cytophagales</taxon>
        <taxon>Flammeovirgaceae</taxon>
        <taxon>Flammeovirga</taxon>
    </lineage>
</organism>
<evidence type="ECO:0000313" key="10">
    <source>
        <dbReference type="Proteomes" id="UP000267268"/>
    </source>
</evidence>
<dbReference type="Proteomes" id="UP000267268">
    <property type="component" value="Chromosome 1"/>
</dbReference>
<dbReference type="InterPro" id="IPR001375">
    <property type="entry name" value="Peptidase_S9_cat"/>
</dbReference>
<evidence type="ECO:0000256" key="1">
    <source>
        <dbReference type="ARBA" id="ARBA00005228"/>
    </source>
</evidence>
<dbReference type="Pfam" id="PF02897">
    <property type="entry name" value="Peptidase_S9_N"/>
    <property type="match status" value="1"/>
</dbReference>
<dbReference type="Gene3D" id="2.130.10.120">
    <property type="entry name" value="Prolyl oligopeptidase, N-terminal domain"/>
    <property type="match status" value="1"/>
</dbReference>
<feature type="domain" description="Peptidase S9 prolyl oligopeptidase catalytic" evidence="7">
    <location>
        <begin position="469"/>
        <end position="676"/>
    </location>
</feature>
<evidence type="ECO:0000313" key="9">
    <source>
        <dbReference type="EMBL" id="AZQ63530.1"/>
    </source>
</evidence>
<dbReference type="InterPro" id="IPR002470">
    <property type="entry name" value="Peptidase_S9A"/>
</dbReference>
<evidence type="ECO:0000259" key="7">
    <source>
        <dbReference type="Pfam" id="PF00326"/>
    </source>
</evidence>
<dbReference type="SUPFAM" id="SSF53474">
    <property type="entry name" value="alpha/beta-Hydrolases"/>
    <property type="match status" value="1"/>
</dbReference>
<dbReference type="PANTHER" id="PTHR11757:SF19">
    <property type="entry name" value="PROLYL ENDOPEPTIDASE-LIKE"/>
    <property type="match status" value="1"/>
</dbReference>
<dbReference type="EMBL" id="CP034562">
    <property type="protein sequence ID" value="AZQ63530.1"/>
    <property type="molecule type" value="Genomic_DNA"/>
</dbReference>
<dbReference type="InterPro" id="IPR029058">
    <property type="entry name" value="AB_hydrolase_fold"/>
</dbReference>
<dbReference type="GO" id="GO:0004252">
    <property type="term" value="F:serine-type endopeptidase activity"/>
    <property type="evidence" value="ECO:0007669"/>
    <property type="project" value="InterPro"/>
</dbReference>
<reference evidence="9 10" key="1">
    <citation type="submission" date="2018-12" db="EMBL/GenBank/DDBJ databases">
        <title>Flammeovirga pectinis sp. nov., isolated from the gut of the Korean scallop, Patinopecten yessoensis.</title>
        <authorList>
            <person name="Bae J.-W."/>
            <person name="Jeong Y.-S."/>
            <person name="Kang W."/>
        </authorList>
    </citation>
    <scope>NUCLEOTIDE SEQUENCE [LARGE SCALE GENOMIC DNA]</scope>
    <source>
        <strain evidence="9 10">L12M1</strain>
    </source>
</reference>
<evidence type="ECO:0000256" key="2">
    <source>
        <dbReference type="ARBA" id="ARBA00022670"/>
    </source>
</evidence>